<evidence type="ECO:0000313" key="2">
    <source>
        <dbReference type="EMBL" id="KTD59993.1"/>
    </source>
</evidence>
<dbReference type="Proteomes" id="UP000054600">
    <property type="component" value="Unassembled WGS sequence"/>
</dbReference>
<keyword evidence="3" id="KW-1185">Reference proteome</keyword>
<organism evidence="2 3">
    <name type="scientific">Legionella shakespearei DSM 23087</name>
    <dbReference type="NCBI Taxonomy" id="1122169"/>
    <lineage>
        <taxon>Bacteria</taxon>
        <taxon>Pseudomonadati</taxon>
        <taxon>Pseudomonadota</taxon>
        <taxon>Gammaproteobacteria</taxon>
        <taxon>Legionellales</taxon>
        <taxon>Legionellaceae</taxon>
        <taxon>Legionella</taxon>
    </lineage>
</organism>
<dbReference type="InterPro" id="IPR010982">
    <property type="entry name" value="Lambda_DNA-bd_dom_sf"/>
</dbReference>
<dbReference type="EMBL" id="LNYW01000046">
    <property type="protein sequence ID" value="KTD59993.1"/>
    <property type="molecule type" value="Genomic_DNA"/>
</dbReference>
<reference evidence="2 3" key="1">
    <citation type="submission" date="2015-11" db="EMBL/GenBank/DDBJ databases">
        <title>Genomic analysis of 38 Legionella species identifies large and diverse effector repertoires.</title>
        <authorList>
            <person name="Burstein D."/>
            <person name="Amaro F."/>
            <person name="Zusman T."/>
            <person name="Lifshitz Z."/>
            <person name="Cohen O."/>
            <person name="Gilbert J.A."/>
            <person name="Pupko T."/>
            <person name="Shuman H.A."/>
            <person name="Segal G."/>
        </authorList>
    </citation>
    <scope>NUCLEOTIDE SEQUENCE [LARGE SCALE GENOMIC DNA]</scope>
    <source>
        <strain evidence="2 3">ATCC 49655</strain>
    </source>
</reference>
<dbReference type="CDD" id="cd00093">
    <property type="entry name" value="HTH_XRE"/>
    <property type="match status" value="1"/>
</dbReference>
<feature type="domain" description="HTH cro/C1-type" evidence="1">
    <location>
        <begin position="16"/>
        <end position="69"/>
    </location>
</feature>
<dbReference type="InterPro" id="IPR001387">
    <property type="entry name" value="Cro/C1-type_HTH"/>
</dbReference>
<accession>A0A0W0YSX7</accession>
<proteinExistence type="predicted"/>
<dbReference type="STRING" id="1122169.Lsha_1743"/>
<sequence>MDKNIVNNTEDLAKILKMRRHQLNITQKSLAELCDLSHNGISRIELGQSDVQLSTILKMSKILGFKIILEMEV</sequence>
<protein>
    <submittedName>
        <fullName evidence="2">Transcriptional regulator</fullName>
    </submittedName>
</protein>
<dbReference type="AlphaFoldDB" id="A0A0W0YSX7"/>
<evidence type="ECO:0000259" key="1">
    <source>
        <dbReference type="PROSITE" id="PS50943"/>
    </source>
</evidence>
<dbReference type="OrthoDB" id="9814553at2"/>
<dbReference type="Gene3D" id="1.10.260.40">
    <property type="entry name" value="lambda repressor-like DNA-binding domains"/>
    <property type="match status" value="1"/>
</dbReference>
<dbReference type="SUPFAM" id="SSF47413">
    <property type="entry name" value="lambda repressor-like DNA-binding domains"/>
    <property type="match status" value="1"/>
</dbReference>
<comment type="caution">
    <text evidence="2">The sequence shown here is derived from an EMBL/GenBank/DDBJ whole genome shotgun (WGS) entry which is preliminary data.</text>
</comment>
<dbReference type="GO" id="GO:0003677">
    <property type="term" value="F:DNA binding"/>
    <property type="evidence" value="ECO:0007669"/>
    <property type="project" value="InterPro"/>
</dbReference>
<dbReference type="PATRIC" id="fig|1122169.6.peg.2002"/>
<name>A0A0W0YSX7_9GAMM</name>
<dbReference type="Pfam" id="PF01381">
    <property type="entry name" value="HTH_3"/>
    <property type="match status" value="1"/>
</dbReference>
<dbReference type="RefSeq" id="WP_018576003.1">
    <property type="nucleotide sequence ID" value="NZ_KB892382.1"/>
</dbReference>
<dbReference type="PROSITE" id="PS50943">
    <property type="entry name" value="HTH_CROC1"/>
    <property type="match status" value="1"/>
</dbReference>
<dbReference type="SMART" id="SM00530">
    <property type="entry name" value="HTH_XRE"/>
    <property type="match status" value="1"/>
</dbReference>
<gene>
    <name evidence="2" type="ORF">Lsha_1743</name>
</gene>
<evidence type="ECO:0000313" key="3">
    <source>
        <dbReference type="Proteomes" id="UP000054600"/>
    </source>
</evidence>